<gene>
    <name evidence="7" type="ORF">GCM10023153_33240</name>
</gene>
<dbReference type="EMBL" id="BAABFX010000050">
    <property type="protein sequence ID" value="GAA4403322.1"/>
    <property type="molecule type" value="Genomic_DNA"/>
</dbReference>
<feature type="transmembrane region" description="Helical" evidence="6">
    <location>
        <begin position="324"/>
        <end position="342"/>
    </location>
</feature>
<evidence type="ECO:0000256" key="3">
    <source>
        <dbReference type="ARBA" id="ARBA00022692"/>
    </source>
</evidence>
<comment type="similarity">
    <text evidence="2">Belongs to the major facilitator superfamily. Nitrate/nitrite porter (TC 2.A.1.8) family.</text>
</comment>
<dbReference type="PANTHER" id="PTHR23515">
    <property type="entry name" value="HIGH-AFFINITY NITRATE TRANSPORTER 2.3"/>
    <property type="match status" value="1"/>
</dbReference>
<feature type="transmembrane region" description="Helical" evidence="6">
    <location>
        <begin position="381"/>
        <end position="404"/>
    </location>
</feature>
<dbReference type="Proteomes" id="UP001500390">
    <property type="component" value="Unassembled WGS sequence"/>
</dbReference>
<evidence type="ECO:0000256" key="2">
    <source>
        <dbReference type="ARBA" id="ARBA00008432"/>
    </source>
</evidence>
<dbReference type="Pfam" id="PF07690">
    <property type="entry name" value="MFS_1"/>
    <property type="match status" value="1"/>
</dbReference>
<dbReference type="Gene3D" id="1.20.1250.20">
    <property type="entry name" value="MFS general substrate transporter like domains"/>
    <property type="match status" value="1"/>
</dbReference>
<reference evidence="8" key="1">
    <citation type="journal article" date="2019" name="Int. J. Syst. Evol. Microbiol.">
        <title>The Global Catalogue of Microorganisms (GCM) 10K type strain sequencing project: providing services to taxonomists for standard genome sequencing and annotation.</title>
        <authorList>
            <consortium name="The Broad Institute Genomics Platform"/>
            <consortium name="The Broad Institute Genome Sequencing Center for Infectious Disease"/>
            <person name="Wu L."/>
            <person name="Ma J."/>
        </authorList>
    </citation>
    <scope>NUCLEOTIDE SEQUENCE [LARGE SCALE GENOMIC DNA]</scope>
    <source>
        <strain evidence="8">JCM 17738</strain>
    </source>
</reference>
<dbReference type="InterPro" id="IPR011701">
    <property type="entry name" value="MFS"/>
</dbReference>
<feature type="transmembrane region" description="Helical" evidence="6">
    <location>
        <begin position="354"/>
        <end position="375"/>
    </location>
</feature>
<comment type="caution">
    <text evidence="7">The sequence shown here is derived from an EMBL/GenBank/DDBJ whole genome shotgun (WGS) entry which is preliminary data.</text>
</comment>
<feature type="transmembrane region" description="Helical" evidence="6">
    <location>
        <begin position="428"/>
        <end position="450"/>
    </location>
</feature>
<feature type="transmembrane region" description="Helical" evidence="6">
    <location>
        <begin position="115"/>
        <end position="140"/>
    </location>
</feature>
<keyword evidence="3 6" id="KW-0812">Transmembrane</keyword>
<accession>A0ABP8KB51</accession>
<feature type="transmembrane region" description="Helical" evidence="6">
    <location>
        <begin position="178"/>
        <end position="200"/>
    </location>
</feature>
<feature type="transmembrane region" description="Helical" evidence="6">
    <location>
        <begin position="152"/>
        <end position="172"/>
    </location>
</feature>
<feature type="transmembrane region" description="Helical" evidence="6">
    <location>
        <begin position="250"/>
        <end position="268"/>
    </location>
</feature>
<feature type="transmembrane region" description="Helical" evidence="6">
    <location>
        <begin position="462"/>
        <end position="483"/>
    </location>
</feature>
<evidence type="ECO:0000256" key="4">
    <source>
        <dbReference type="ARBA" id="ARBA00022989"/>
    </source>
</evidence>
<sequence>MLSDNEVGGLDVVPPYTYFGKATMTTTITPGASSTAPESDLGVVGPGRWIERWDANDDHFWADRGRAIARRNLGFSIFAEHIGFSVWMLWSIVVVAMSGTFDASGALVATGANGWALTAGQALTVIGVASGVGAVLRIPYTFAVPVFGGRNWTVVSALLLLVPTLGLAWVVQHPELPFWVLLLVAATAGFGGGNFASSMANITFFYPEKEKGWALGLNAAGGNIGVAVAQKLVPLAIGLGGVAAGLSNAGFLYVPFAIASAVLAYYFMDNLREAKADPGPTVRATGHLHTWLMALLYIGTFGSFIGYSAAFPTLLKVVFERPDIALAYGFLGALVGSLSRPLGGRLSDRLGGSVVTFVAFVAMAVAGVVAVIGVQQKSLPIFFASFMALFVATGVGNGSTYRMIPAIFTRLAARDGSEGSALEYRRRAAGAVGIISAVGAFGGFVIPFVYKFAREEYGSIVPALQAYVLVFLALAVLTWAVYVRRGATMAKV</sequence>
<proteinExistence type="inferred from homology"/>
<protein>
    <submittedName>
        <fullName evidence="7">NarK family nitrate/nitrite MFS transporter</fullName>
    </submittedName>
</protein>
<name>A0ABP8KB51_9MICO</name>
<dbReference type="InterPro" id="IPR044772">
    <property type="entry name" value="NO3_transporter"/>
</dbReference>
<feature type="transmembrane region" description="Helical" evidence="6">
    <location>
        <begin position="73"/>
        <end position="95"/>
    </location>
</feature>
<evidence type="ECO:0000256" key="1">
    <source>
        <dbReference type="ARBA" id="ARBA00004141"/>
    </source>
</evidence>
<dbReference type="RefSeq" id="WP_246196699.1">
    <property type="nucleotide sequence ID" value="NZ_BAABFX010000050.1"/>
</dbReference>
<organism evidence="7 8">
    <name type="scientific">Ornithinibacter aureus</name>
    <dbReference type="NCBI Taxonomy" id="622664"/>
    <lineage>
        <taxon>Bacteria</taxon>
        <taxon>Bacillati</taxon>
        <taxon>Actinomycetota</taxon>
        <taxon>Actinomycetes</taxon>
        <taxon>Micrococcales</taxon>
        <taxon>Intrasporangiaceae</taxon>
        <taxon>Ornithinibacter</taxon>
    </lineage>
</organism>
<keyword evidence="5 6" id="KW-0472">Membrane</keyword>
<dbReference type="InterPro" id="IPR036259">
    <property type="entry name" value="MFS_trans_sf"/>
</dbReference>
<keyword evidence="8" id="KW-1185">Reference proteome</keyword>
<evidence type="ECO:0000256" key="5">
    <source>
        <dbReference type="ARBA" id="ARBA00023136"/>
    </source>
</evidence>
<evidence type="ECO:0000313" key="8">
    <source>
        <dbReference type="Proteomes" id="UP001500390"/>
    </source>
</evidence>
<feature type="transmembrane region" description="Helical" evidence="6">
    <location>
        <begin position="212"/>
        <end position="230"/>
    </location>
</feature>
<dbReference type="SUPFAM" id="SSF103473">
    <property type="entry name" value="MFS general substrate transporter"/>
    <property type="match status" value="1"/>
</dbReference>
<evidence type="ECO:0000256" key="6">
    <source>
        <dbReference type="SAM" id="Phobius"/>
    </source>
</evidence>
<keyword evidence="4 6" id="KW-1133">Transmembrane helix</keyword>
<feature type="transmembrane region" description="Helical" evidence="6">
    <location>
        <begin position="288"/>
        <end position="312"/>
    </location>
</feature>
<dbReference type="CDD" id="cd17341">
    <property type="entry name" value="MFS_NRT2_like"/>
    <property type="match status" value="1"/>
</dbReference>
<evidence type="ECO:0000313" key="7">
    <source>
        <dbReference type="EMBL" id="GAA4403322.1"/>
    </source>
</evidence>
<comment type="subcellular location">
    <subcellularLocation>
        <location evidence="1">Membrane</location>
        <topology evidence="1">Multi-pass membrane protein</topology>
    </subcellularLocation>
</comment>